<reference evidence="1 2" key="1">
    <citation type="submission" date="2016-03" db="EMBL/GenBank/DDBJ databases">
        <authorList>
            <consortium name="Pathogen Informatics"/>
        </authorList>
    </citation>
    <scope>NUCLEOTIDE SEQUENCE [LARGE SCALE GENOMIC DNA]</scope>
    <source>
        <strain evidence="1 2">NCTC13364</strain>
    </source>
</reference>
<dbReference type="EMBL" id="FKBS01000006">
    <property type="protein sequence ID" value="SAH82443.1"/>
    <property type="molecule type" value="Genomic_DNA"/>
</dbReference>
<gene>
    <name evidence="1" type="ORF">SAMEA1982600_00300</name>
</gene>
<accession>A0A157KCN4</accession>
<protein>
    <submittedName>
        <fullName evidence="1">Uncharacterized protein</fullName>
    </submittedName>
</protein>
<proteinExistence type="predicted"/>
<name>A0A157KCN4_9BORD</name>
<dbReference type="AlphaFoldDB" id="A0A157KCN4"/>
<evidence type="ECO:0000313" key="1">
    <source>
        <dbReference type="EMBL" id="SAH82443.1"/>
    </source>
</evidence>
<dbReference type="Proteomes" id="UP000077037">
    <property type="component" value="Unassembled WGS sequence"/>
</dbReference>
<sequence>MHSVGRTQATRYFIDPELLRSLDFSTSTTLKRIEPHRLLALIVEDVGRYPLTRISEIHQRIGAEIPRSRIRRSLEQLVREGALYQEGVRSGTRYRLP</sequence>
<evidence type="ECO:0000313" key="2">
    <source>
        <dbReference type="Proteomes" id="UP000077037"/>
    </source>
</evidence>
<organism evidence="1 2">
    <name type="scientific">Bordetella ansorpii</name>
    <dbReference type="NCBI Taxonomy" id="288768"/>
    <lineage>
        <taxon>Bacteria</taxon>
        <taxon>Pseudomonadati</taxon>
        <taxon>Pseudomonadota</taxon>
        <taxon>Betaproteobacteria</taxon>
        <taxon>Burkholderiales</taxon>
        <taxon>Alcaligenaceae</taxon>
        <taxon>Bordetella</taxon>
    </lineage>
</organism>